<protein>
    <submittedName>
        <fullName evidence="1">Uncharacterized protein</fullName>
    </submittedName>
</protein>
<dbReference type="AlphaFoldDB" id="A0A375IVC0"/>
<evidence type="ECO:0000313" key="2">
    <source>
        <dbReference type="Proteomes" id="UP000256805"/>
    </source>
</evidence>
<reference evidence="1 2" key="1">
    <citation type="submission" date="2018-01" db="EMBL/GenBank/DDBJ databases">
        <authorList>
            <person name="Gaut B.S."/>
            <person name="Morton B.R."/>
            <person name="Clegg M.T."/>
            <person name="Duvall M.R."/>
        </authorList>
    </citation>
    <scope>NUCLEOTIDE SEQUENCE [LARGE SCALE GENOMIC DNA]</scope>
    <source>
        <strain evidence="1">Cupriavidus taiwanensis cmp 52</strain>
    </source>
</reference>
<gene>
    <name evidence="1" type="ORF">CBM2634_A130013</name>
</gene>
<dbReference type="EMBL" id="OVTA01000005">
    <property type="protein sequence ID" value="SPR96547.1"/>
    <property type="molecule type" value="Genomic_DNA"/>
</dbReference>
<name>A0A375IVC0_9BURK</name>
<dbReference type="Proteomes" id="UP000256805">
    <property type="component" value="Unassembled WGS sequence"/>
</dbReference>
<accession>A0A375IVC0</accession>
<sequence>MPDARATSIWTQAVHWPGGRTRVTRAGVSAWIPIHFASIPRNDLVSVFIFAQPRTHLHSQLQLLCKDESRGLRFCMVSKGFPATG</sequence>
<evidence type="ECO:0000313" key="1">
    <source>
        <dbReference type="EMBL" id="SPR96547.1"/>
    </source>
</evidence>
<proteinExistence type="predicted"/>
<organism evidence="1 2">
    <name type="scientific">Cupriavidus taiwanensis</name>
    <dbReference type="NCBI Taxonomy" id="164546"/>
    <lineage>
        <taxon>Bacteria</taxon>
        <taxon>Pseudomonadati</taxon>
        <taxon>Pseudomonadota</taxon>
        <taxon>Betaproteobacteria</taxon>
        <taxon>Burkholderiales</taxon>
        <taxon>Burkholderiaceae</taxon>
        <taxon>Cupriavidus</taxon>
    </lineage>
</organism>